<dbReference type="InterPro" id="IPR041885">
    <property type="entry name" value="MAN1_winged_helix_dom"/>
</dbReference>
<evidence type="ECO:0000256" key="6">
    <source>
        <dbReference type="ARBA" id="ARBA00023242"/>
    </source>
</evidence>
<accession>A0ABS2XJS6</accession>
<dbReference type="SMART" id="SM00540">
    <property type="entry name" value="LEM"/>
    <property type="match status" value="1"/>
</dbReference>
<dbReference type="CDD" id="cd12942">
    <property type="entry name" value="LEM_Man1"/>
    <property type="match status" value="1"/>
</dbReference>
<keyword evidence="3 8" id="KW-0812">Transmembrane</keyword>
<feature type="region of interest" description="Disordered" evidence="7">
    <location>
        <begin position="310"/>
        <end position="333"/>
    </location>
</feature>
<keyword evidence="6" id="KW-0539">Nucleus</keyword>
<evidence type="ECO:0000313" key="11">
    <source>
        <dbReference type="Proteomes" id="UP001166093"/>
    </source>
</evidence>
<dbReference type="EMBL" id="JAAWVQ010040873">
    <property type="protein sequence ID" value="MBN3274535.1"/>
    <property type="molecule type" value="Genomic_DNA"/>
</dbReference>
<dbReference type="InterPro" id="IPR003887">
    <property type="entry name" value="LEM_dom"/>
</dbReference>
<dbReference type="Pfam" id="PF03020">
    <property type="entry name" value="LEM"/>
    <property type="match status" value="1"/>
</dbReference>
<feature type="compositionally biased region" description="Basic and acidic residues" evidence="7">
    <location>
        <begin position="271"/>
        <end position="283"/>
    </location>
</feature>
<feature type="compositionally biased region" description="Basic residues" evidence="7">
    <location>
        <begin position="221"/>
        <end position="232"/>
    </location>
</feature>
<evidence type="ECO:0000256" key="1">
    <source>
        <dbReference type="ARBA" id="ARBA00004473"/>
    </source>
</evidence>
<feature type="compositionally biased region" description="Polar residues" evidence="7">
    <location>
        <begin position="45"/>
        <end position="56"/>
    </location>
</feature>
<feature type="compositionally biased region" description="Polar residues" evidence="7">
    <location>
        <begin position="186"/>
        <end position="200"/>
    </location>
</feature>
<dbReference type="Gene3D" id="1.10.10.1180">
    <property type="entry name" value="MAN1, winged-helix domain"/>
    <property type="match status" value="1"/>
</dbReference>
<feature type="transmembrane region" description="Helical" evidence="8">
    <location>
        <begin position="625"/>
        <end position="650"/>
    </location>
</feature>
<feature type="region of interest" description="Disordered" evidence="7">
    <location>
        <begin position="347"/>
        <end position="376"/>
    </location>
</feature>
<feature type="compositionally biased region" description="Low complexity" evidence="7">
    <location>
        <begin position="233"/>
        <end position="242"/>
    </location>
</feature>
<feature type="compositionally biased region" description="Low complexity" evidence="7">
    <location>
        <begin position="59"/>
        <end position="75"/>
    </location>
</feature>
<comment type="caution">
    <text evidence="10">The sequence shown here is derived from an EMBL/GenBank/DDBJ whole genome shotgun (WGS) entry which is preliminary data.</text>
</comment>
<dbReference type="PROSITE" id="PS50954">
    <property type="entry name" value="LEM"/>
    <property type="match status" value="1"/>
</dbReference>
<dbReference type="SUPFAM" id="SSF54928">
    <property type="entry name" value="RNA-binding domain, RBD"/>
    <property type="match status" value="1"/>
</dbReference>
<evidence type="ECO:0000259" key="9">
    <source>
        <dbReference type="PROSITE" id="PS50954"/>
    </source>
</evidence>
<gene>
    <name evidence="10" type="primary">Lemd3_0</name>
    <name evidence="10" type="ORF">GTO93_0016309</name>
</gene>
<dbReference type="InterPro" id="IPR052277">
    <property type="entry name" value="INM_ESCRT-Associated"/>
</dbReference>
<dbReference type="InterPro" id="IPR018996">
    <property type="entry name" value="Man1/Src1-like_C"/>
</dbReference>
<keyword evidence="11" id="KW-1185">Reference proteome</keyword>
<dbReference type="PANTHER" id="PTHR13428">
    <property type="entry name" value="INNER NUCLEAR MEMBRANE PROTEIN MAN1 LEM DOMAIN CONTAINING PROTEIN"/>
    <property type="match status" value="1"/>
</dbReference>
<evidence type="ECO:0000256" key="4">
    <source>
        <dbReference type="ARBA" id="ARBA00022989"/>
    </source>
</evidence>
<dbReference type="InterPro" id="IPR035979">
    <property type="entry name" value="RBD_domain_sf"/>
</dbReference>
<feature type="region of interest" description="Disordered" evidence="7">
    <location>
        <begin position="271"/>
        <end position="294"/>
    </location>
</feature>
<feature type="domain" description="LEM" evidence="9">
    <location>
        <begin position="1"/>
        <end position="44"/>
    </location>
</feature>
<dbReference type="Gene3D" id="3.30.70.330">
    <property type="match status" value="1"/>
</dbReference>
<name>A0ABS2XJS6_POLSP</name>
<keyword evidence="4 8" id="KW-1133">Transmembrane helix</keyword>
<organism evidence="10 11">
    <name type="scientific">Polyodon spathula</name>
    <name type="common">North American paddlefish</name>
    <name type="synonym">Squalus spathula</name>
    <dbReference type="NCBI Taxonomy" id="7913"/>
    <lineage>
        <taxon>Eukaryota</taxon>
        <taxon>Metazoa</taxon>
        <taxon>Chordata</taxon>
        <taxon>Craniata</taxon>
        <taxon>Vertebrata</taxon>
        <taxon>Euteleostomi</taxon>
        <taxon>Actinopterygii</taxon>
        <taxon>Chondrostei</taxon>
        <taxon>Acipenseriformes</taxon>
        <taxon>Polyodontidae</taxon>
        <taxon>Polyodon</taxon>
    </lineage>
</organism>
<evidence type="ECO:0000256" key="2">
    <source>
        <dbReference type="ARBA" id="ARBA00022553"/>
    </source>
</evidence>
<reference evidence="10" key="1">
    <citation type="journal article" date="2021" name="Cell">
        <title>Tracing the genetic footprints of vertebrate landing in non-teleost ray-finned fishes.</title>
        <authorList>
            <person name="Bi X."/>
            <person name="Wang K."/>
            <person name="Yang L."/>
            <person name="Pan H."/>
            <person name="Jiang H."/>
            <person name="Wei Q."/>
            <person name="Fang M."/>
            <person name="Yu H."/>
            <person name="Zhu C."/>
            <person name="Cai Y."/>
            <person name="He Y."/>
            <person name="Gan X."/>
            <person name="Zeng H."/>
            <person name="Yu D."/>
            <person name="Zhu Y."/>
            <person name="Jiang H."/>
            <person name="Qiu Q."/>
            <person name="Yang H."/>
            <person name="Zhang Y.E."/>
            <person name="Wang W."/>
            <person name="Zhu M."/>
            <person name="He S."/>
            <person name="Zhang G."/>
        </authorList>
    </citation>
    <scope>NUCLEOTIDE SEQUENCE</scope>
    <source>
        <strain evidence="10">Pddl_001</strain>
    </source>
</reference>
<dbReference type="Proteomes" id="UP001166093">
    <property type="component" value="Unassembled WGS sequence"/>
</dbReference>
<evidence type="ECO:0000313" key="10">
    <source>
        <dbReference type="EMBL" id="MBN3274535.1"/>
    </source>
</evidence>
<feature type="non-terminal residue" evidence="10">
    <location>
        <position position="909"/>
    </location>
</feature>
<dbReference type="SUPFAM" id="SSF63451">
    <property type="entry name" value="LEM domain"/>
    <property type="match status" value="1"/>
</dbReference>
<evidence type="ECO:0000256" key="5">
    <source>
        <dbReference type="ARBA" id="ARBA00023136"/>
    </source>
</evidence>
<dbReference type="PANTHER" id="PTHR13428:SF10">
    <property type="entry name" value="INNER NUCLEAR MEMBRANE PROTEIN MAN1"/>
    <property type="match status" value="1"/>
</dbReference>
<evidence type="ECO:0000256" key="8">
    <source>
        <dbReference type="SAM" id="Phobius"/>
    </source>
</evidence>
<dbReference type="Gene3D" id="1.10.720.40">
    <property type="match status" value="1"/>
</dbReference>
<dbReference type="InterPro" id="IPR034394">
    <property type="entry name" value="Man1_RRM"/>
</dbReference>
<protein>
    <submittedName>
        <fullName evidence="10">MAN1 protein</fullName>
    </submittedName>
</protein>
<feature type="compositionally biased region" description="Low complexity" evidence="7">
    <location>
        <begin position="315"/>
        <end position="324"/>
    </location>
</feature>
<keyword evidence="5 8" id="KW-0472">Membrane</keyword>
<feature type="compositionally biased region" description="Acidic residues" evidence="7">
    <location>
        <begin position="167"/>
        <end position="180"/>
    </location>
</feature>
<sequence>MAAAQLTDEELLSELKRLGFIPGPVTESTRPVYLKKLKKLREEQPQQQRGSLGTRASKSRNSNTAAGAAGSGARPARSDVTHLSAGRSPGSCPALSPKSSGRAGKLLLGFSSDESDAEINQNKGGLVHRSGSDGKTGGGGAWWGPKGKSATGVHHLMHTERGVYGEKEEEEEEDDYDEEDRERGNPTLNGNSASCASSRQLAGDYSDSDEEEEDNPGKERHIGRRLGPRRSLSKSVLSVNKSARGMDSGQEGTGGGVIIINDKAAAESLDIARDQEGEKKDRGGFGIGSGLRNRSSCRSESWLLSTAMGEGTADSSANNHVSSNNGGGGVSSATKARYSSYNSVASPATASLSPRSNHSNHTGSNHAYSRTGPTKKLPETEEELLQQFRRDEVSSTGRFSAHYLSMFLLTAACLFFVLLGLTYLGMRGHGGAEADVVSHKYPVFISQVPSAFPPLDLQRVFMPPAVLLHAKIHLTVFLIQTLCGVTDAGIKSNTPLRSHQSVRSHPFGSDFDAQYEDEEKSQILNILLRLHDHLAQIAGEHDCGYHFHENRSLSVQEASELLIISNCSYKEKVSTALEWILKSGEDVGIRLIGSDPKEEVNQVSDIKYLESTHPNMSFICRFQRAFVTVINRILIFLIGIGIVWGVLWYMKYRWRKEEEETRQMYDMVEKIIDALKSHNEACQESKDLQPYLPIPHVRDSLVQPQARKKMKKVWDRAVNFLATNESRIRTETQRLGGADFLVWRWTQPSSPCDKISIMPSKVWQGKAFPLDKRNSPPNSLTPCLKIRNMFDPVMEVGEDWHLAIHEAILEKCSDNDGIVHIAVDKNSREGCVYVKCLSAEYAGKAFKALHGSWFDGKLVTVKYLRLDRYHQRFPLALSCNTPLKASNTHMNTMSHLRLRTGTVNSQGRS</sequence>
<feature type="compositionally biased region" description="Basic and acidic residues" evidence="7">
    <location>
        <begin position="157"/>
        <end position="166"/>
    </location>
</feature>
<feature type="transmembrane region" description="Helical" evidence="8">
    <location>
        <begin position="403"/>
        <end position="424"/>
    </location>
</feature>
<feature type="region of interest" description="Disordered" evidence="7">
    <location>
        <begin position="38"/>
        <end position="256"/>
    </location>
</feature>
<feature type="compositionally biased region" description="Polar residues" evidence="7">
    <location>
        <begin position="347"/>
        <end position="372"/>
    </location>
</feature>
<comment type="subcellular location">
    <subcellularLocation>
        <location evidence="1">Nucleus inner membrane</location>
        <topology evidence="1">Multi-pass membrane protein</topology>
    </subcellularLocation>
</comment>
<feature type="non-terminal residue" evidence="10">
    <location>
        <position position="1"/>
    </location>
</feature>
<keyword evidence="2" id="KW-0597">Phosphoprotein</keyword>
<proteinExistence type="predicted"/>
<dbReference type="Pfam" id="PF09402">
    <property type="entry name" value="MSC"/>
    <property type="match status" value="1"/>
</dbReference>
<evidence type="ECO:0000256" key="7">
    <source>
        <dbReference type="SAM" id="MobiDB-lite"/>
    </source>
</evidence>
<evidence type="ECO:0000256" key="3">
    <source>
        <dbReference type="ARBA" id="ARBA00022692"/>
    </source>
</evidence>
<dbReference type="InterPro" id="IPR011015">
    <property type="entry name" value="LEM/LEM-like_dom_sf"/>
</dbReference>
<dbReference type="InterPro" id="IPR012677">
    <property type="entry name" value="Nucleotide-bd_a/b_plait_sf"/>
</dbReference>
<dbReference type="CDD" id="cd12286">
    <property type="entry name" value="RRM_Man1"/>
    <property type="match status" value="1"/>
</dbReference>